<dbReference type="InterPro" id="IPR006602">
    <property type="entry name" value="DM10_dom"/>
</dbReference>
<keyword evidence="12" id="KW-1185">Reference proteome</keyword>
<dbReference type="PANTHER" id="PTHR12086:SF11">
    <property type="entry name" value="EF-HAND DOMAIN-CONTAINING FAMILY MEMBER C2"/>
    <property type="match status" value="1"/>
</dbReference>
<dbReference type="PROSITE" id="PS50222">
    <property type="entry name" value="EF_HAND_2"/>
    <property type="match status" value="1"/>
</dbReference>
<dbReference type="KEGG" id="gsh:117362612"/>
<evidence type="ECO:0000256" key="2">
    <source>
        <dbReference type="ARBA" id="ARBA00022490"/>
    </source>
</evidence>
<feature type="domain" description="DM10" evidence="11">
    <location>
        <begin position="428"/>
        <end position="535"/>
    </location>
</feature>
<protein>
    <recommendedName>
        <fullName evidence="9">EF-hand domain-containing family member C2</fullName>
    </recommendedName>
</protein>
<evidence type="ECO:0000256" key="6">
    <source>
        <dbReference type="ARBA" id="ARBA00023212"/>
    </source>
</evidence>
<comment type="subcellular location">
    <subcellularLocation>
        <location evidence="1">Cytoplasm</location>
        <location evidence="1">Cytoskeleton</location>
        <location evidence="1">Flagellum axoneme</location>
    </subcellularLocation>
</comment>
<comment type="function">
    <text evidence="8">Microtubule inner protein (MIP) part of the dynein-decorated doublet microtubules (DMTs) in cilia axoneme, which is required for motile cilia beating.</text>
</comment>
<keyword evidence="6" id="KW-0206">Cytoskeleton</keyword>
<evidence type="ECO:0000313" key="13">
    <source>
        <dbReference type="RefSeq" id="XP_033805120.1"/>
    </source>
</evidence>
<dbReference type="SUPFAM" id="SSF47473">
    <property type="entry name" value="EF-hand"/>
    <property type="match status" value="1"/>
</dbReference>
<dbReference type="InParanoid" id="A0A6P8R9G6"/>
<dbReference type="PROSITE" id="PS51336">
    <property type="entry name" value="DM10"/>
    <property type="match status" value="3"/>
</dbReference>
<proteinExistence type="predicted"/>
<evidence type="ECO:0000256" key="8">
    <source>
        <dbReference type="ARBA" id="ARBA00035003"/>
    </source>
</evidence>
<dbReference type="InterPro" id="IPR002048">
    <property type="entry name" value="EF_hand_dom"/>
</dbReference>
<dbReference type="AlphaFoldDB" id="A0A6P8R9G6"/>
<evidence type="ECO:0000256" key="3">
    <source>
        <dbReference type="ARBA" id="ARBA00022737"/>
    </source>
</evidence>
<dbReference type="FunFam" id="2.30.29.170:FF:000003">
    <property type="entry name" value="EF-hand domain (C-terminal) containing 1"/>
    <property type="match status" value="1"/>
</dbReference>
<sequence>MALPLLPGNSFNRNLGKEKFHKSQHFDFTNKIPKWVGEAKSGIGGGPFGGQKLPPKHSIFPRGVGSDSPSWVAFDKQVLSFDAYFTEDIVSSTEEHYRVRLCKIYFYLEDDTIQVVEPELKNSGIPQGTIVRRHRVPLPPPDDEEFYTVEHFNINQEVVFYARPYMIVDCDQFTRNFLRKLGVRLNAPGSVPPDPHTKKQNKMYEYMNPLRPYDPMDTLGQFLRHDGHVLRFYGVWDDRESLFGDLRELILHYYLADDTIEVLEAIRSNSGRDSAPVLIHRMKLPKHAPMDLPRPGQVTPHTVLNVFGPMGHGSRYLLDRLETGALHQEFYKDNDLGIGVVINAWGRRILLCDCDEFTKDYYKNKYGVEDFTPVEYKAPPTPKEETKYPPYTGFGSEEDSLCSCLSMVPKPPQKDFKKFIEKDRCGLESHVLRFLAVFITDNPIDKDRKFIISYFLSDDTIHVHEPPQRNSGIIGGKFLERIRIVKPGQEVFKSEMSEYYTAQDLFVGATVDFFGHIFHLVDADEYALIYMENNAREFPRANIIIIQSKLKAKGDSRAREIKQMFAASDPEKTNKIEYEQFRNLLLNVSGGTLSEHEIMTVARYYSVQEGADVDINFLLAKAQDQLKRNNFEDFPKLREYFMQNDRKRNGLLSLQKTRTIFKGFRIPVEDDLLRVILRRHENGQGEIDYLKLLAGLNWREQPIRISQPLEIPVKCDEDWTGLPSAHPVKEVCYLMLLEDLFGLEK</sequence>
<dbReference type="InterPro" id="IPR040193">
    <property type="entry name" value="EFHC1/EFHC2/EFHB"/>
</dbReference>
<dbReference type="RefSeq" id="XP_033805120.1">
    <property type="nucleotide sequence ID" value="XM_033949229.1"/>
</dbReference>
<evidence type="ECO:0000313" key="12">
    <source>
        <dbReference type="Proteomes" id="UP000515159"/>
    </source>
</evidence>
<dbReference type="GO" id="GO:0005874">
    <property type="term" value="C:microtubule"/>
    <property type="evidence" value="ECO:0007669"/>
    <property type="project" value="TreeGrafter"/>
</dbReference>
<keyword evidence="5" id="KW-0969">Cilium</keyword>
<dbReference type="PANTHER" id="PTHR12086">
    <property type="entry name" value="EF-HAND DOMAIN C-TERMINAL CONTAINING PROTEIN"/>
    <property type="match status" value="1"/>
</dbReference>
<dbReference type="Proteomes" id="UP000515159">
    <property type="component" value="Chromosome 6"/>
</dbReference>
<dbReference type="GO" id="GO:0005509">
    <property type="term" value="F:calcium ion binding"/>
    <property type="evidence" value="ECO:0007669"/>
    <property type="project" value="InterPro"/>
</dbReference>
<feature type="domain" description="DM10" evidence="11">
    <location>
        <begin position="75"/>
        <end position="182"/>
    </location>
</feature>
<evidence type="ECO:0000256" key="7">
    <source>
        <dbReference type="ARBA" id="ARBA00023273"/>
    </source>
</evidence>
<evidence type="ECO:0000256" key="4">
    <source>
        <dbReference type="ARBA" id="ARBA00022846"/>
    </source>
</evidence>
<dbReference type="Gene3D" id="1.10.238.10">
    <property type="entry name" value="EF-hand"/>
    <property type="match status" value="1"/>
</dbReference>
<dbReference type="InterPro" id="IPR011992">
    <property type="entry name" value="EF-hand-dom_pair"/>
</dbReference>
<evidence type="ECO:0000256" key="9">
    <source>
        <dbReference type="ARBA" id="ARBA00039880"/>
    </source>
</evidence>
<dbReference type="Pfam" id="PF06565">
    <property type="entry name" value="DM10_dom"/>
    <property type="match status" value="3"/>
</dbReference>
<accession>A0A6P8R9G6</accession>
<evidence type="ECO:0000256" key="5">
    <source>
        <dbReference type="ARBA" id="ARBA00023069"/>
    </source>
</evidence>
<dbReference type="GeneID" id="117362612"/>
<name>A0A6P8R9G6_GEOSA</name>
<feature type="domain" description="EF-hand" evidence="10">
    <location>
        <begin position="556"/>
        <end position="591"/>
    </location>
</feature>
<reference evidence="13" key="1">
    <citation type="submission" date="2025-08" db="UniProtKB">
        <authorList>
            <consortium name="RefSeq"/>
        </authorList>
    </citation>
    <scope>IDENTIFICATION</scope>
</reference>
<evidence type="ECO:0000256" key="1">
    <source>
        <dbReference type="ARBA" id="ARBA00004611"/>
    </source>
</evidence>
<gene>
    <name evidence="13" type="primary">EFHC2</name>
</gene>
<dbReference type="SMART" id="SM00676">
    <property type="entry name" value="DM10"/>
    <property type="match status" value="3"/>
</dbReference>
<evidence type="ECO:0000259" key="10">
    <source>
        <dbReference type="PROSITE" id="PS50222"/>
    </source>
</evidence>
<dbReference type="Gene3D" id="2.30.29.170">
    <property type="match status" value="3"/>
</dbReference>
<keyword evidence="2" id="KW-0963">Cytoplasm</keyword>
<dbReference type="FunFam" id="2.30.29.170:FF:000002">
    <property type="entry name" value="EF-hand domain (C-terminal) containing 1"/>
    <property type="match status" value="1"/>
</dbReference>
<keyword evidence="4" id="KW-0282">Flagellum</keyword>
<dbReference type="FunFam" id="2.30.29.170:FF:000001">
    <property type="entry name" value="EF-hand domain containing 1"/>
    <property type="match status" value="1"/>
</dbReference>
<keyword evidence="3" id="KW-0677">Repeat</keyword>
<dbReference type="FunCoup" id="A0A6P8R9G6">
    <property type="interactions" value="102"/>
</dbReference>
<keyword evidence="7" id="KW-0966">Cell projection</keyword>
<dbReference type="OrthoDB" id="10255210at2759"/>
<dbReference type="CTD" id="80258"/>
<evidence type="ECO:0000259" key="11">
    <source>
        <dbReference type="PROSITE" id="PS51336"/>
    </source>
</evidence>
<feature type="domain" description="DM10" evidence="11">
    <location>
        <begin position="226"/>
        <end position="366"/>
    </location>
</feature>
<organism evidence="12 13">
    <name type="scientific">Geotrypetes seraphini</name>
    <name type="common">Gaboon caecilian</name>
    <name type="synonym">Caecilia seraphini</name>
    <dbReference type="NCBI Taxonomy" id="260995"/>
    <lineage>
        <taxon>Eukaryota</taxon>
        <taxon>Metazoa</taxon>
        <taxon>Chordata</taxon>
        <taxon>Craniata</taxon>
        <taxon>Vertebrata</taxon>
        <taxon>Euteleostomi</taxon>
        <taxon>Amphibia</taxon>
        <taxon>Gymnophiona</taxon>
        <taxon>Geotrypetes</taxon>
    </lineage>
</organism>
<dbReference type="GO" id="GO:0010975">
    <property type="term" value="P:regulation of neuron projection development"/>
    <property type="evidence" value="ECO:0007669"/>
    <property type="project" value="TreeGrafter"/>
</dbReference>